<keyword evidence="9 17" id="KW-0671">Queuosine biosynthesis</keyword>
<evidence type="ECO:0000256" key="4">
    <source>
        <dbReference type="ARBA" id="ARBA00012622"/>
    </source>
</evidence>
<dbReference type="GO" id="GO:0008616">
    <property type="term" value="P:tRNA queuosine(34) biosynthetic process"/>
    <property type="evidence" value="ECO:0007669"/>
    <property type="project" value="UniProtKB-UniRule"/>
</dbReference>
<accession>A0AB36THN4</accession>
<evidence type="ECO:0000256" key="5">
    <source>
        <dbReference type="ARBA" id="ARBA00016895"/>
    </source>
</evidence>
<comment type="caution">
    <text evidence="18">The sequence shown here is derived from an EMBL/GenBank/DDBJ whole genome shotgun (WGS) entry which is preliminary data.</text>
</comment>
<keyword evidence="14 17" id="KW-0676">Redox-active center</keyword>
<dbReference type="GO" id="GO:0052693">
    <property type="term" value="F:epoxyqueuosine reductase activity"/>
    <property type="evidence" value="ECO:0007669"/>
    <property type="project" value="UniProtKB-UniRule"/>
</dbReference>
<feature type="binding site" evidence="17">
    <location>
        <position position="82"/>
    </location>
    <ligand>
        <name>[4Fe-4S] cluster</name>
        <dbReference type="ChEBI" id="CHEBI:49883"/>
    </ligand>
</feature>
<evidence type="ECO:0000256" key="10">
    <source>
        <dbReference type="ARBA" id="ARBA00023002"/>
    </source>
</evidence>
<evidence type="ECO:0000256" key="15">
    <source>
        <dbReference type="ARBA" id="ARBA00031446"/>
    </source>
</evidence>
<evidence type="ECO:0000313" key="19">
    <source>
        <dbReference type="Proteomes" id="UP000223596"/>
    </source>
</evidence>
<reference evidence="18 19" key="1">
    <citation type="submission" date="2017-09" db="EMBL/GenBank/DDBJ databases">
        <title>Evaluation of Pacific Biosciences Sequencing Technology to Finishing C. thermocellum Genome Sequences.</title>
        <authorList>
            <person name="Brown S."/>
        </authorList>
    </citation>
    <scope>NUCLEOTIDE SEQUENCE [LARGE SCALE GENOMIC DNA]</scope>
    <source>
        <strain evidence="18 19">AD2</strain>
    </source>
</reference>
<feature type="binding site" evidence="17">
    <location>
        <position position="85"/>
    </location>
    <ligand>
        <name>[4Fe-4S] cluster</name>
        <dbReference type="ChEBI" id="CHEBI:49883"/>
    </ligand>
</feature>
<evidence type="ECO:0000256" key="13">
    <source>
        <dbReference type="ARBA" id="ARBA00023157"/>
    </source>
</evidence>
<dbReference type="AlphaFoldDB" id="A0AB36THN4"/>
<keyword evidence="11 17" id="KW-0408">Iron</keyword>
<dbReference type="GO" id="GO:0051539">
    <property type="term" value="F:4 iron, 4 sulfur cluster binding"/>
    <property type="evidence" value="ECO:0007669"/>
    <property type="project" value="UniProtKB-UniRule"/>
</dbReference>
<dbReference type="GeneID" id="35804576"/>
<comment type="catalytic activity">
    <reaction evidence="16 17">
        <text>epoxyqueuosine(34) in tRNA + AH2 = queuosine(34) in tRNA + A + H2O</text>
        <dbReference type="Rhea" id="RHEA:32159"/>
        <dbReference type="Rhea" id="RHEA-COMP:18571"/>
        <dbReference type="Rhea" id="RHEA-COMP:18582"/>
        <dbReference type="ChEBI" id="CHEBI:13193"/>
        <dbReference type="ChEBI" id="CHEBI:15377"/>
        <dbReference type="ChEBI" id="CHEBI:17499"/>
        <dbReference type="ChEBI" id="CHEBI:194431"/>
        <dbReference type="ChEBI" id="CHEBI:194443"/>
        <dbReference type="EC" id="1.17.99.6"/>
    </reaction>
</comment>
<comment type="similarity">
    <text evidence="3 17">Belongs to the QueH family.</text>
</comment>
<evidence type="ECO:0000256" key="12">
    <source>
        <dbReference type="ARBA" id="ARBA00023014"/>
    </source>
</evidence>
<evidence type="ECO:0000256" key="16">
    <source>
        <dbReference type="ARBA" id="ARBA00047415"/>
    </source>
</evidence>
<evidence type="ECO:0000256" key="8">
    <source>
        <dbReference type="ARBA" id="ARBA00022723"/>
    </source>
</evidence>
<keyword evidence="6 17" id="KW-0004">4Fe-4S</keyword>
<protein>
    <recommendedName>
        <fullName evidence="5 17">Epoxyqueuosine reductase QueH</fullName>
        <ecNumber evidence="4 17">1.17.99.6</ecNumber>
    </recommendedName>
    <alternativeName>
        <fullName evidence="15 17">Queuosine biosynthesis protein QueH</fullName>
    </alternativeName>
</protein>
<keyword evidence="10 17" id="KW-0560">Oxidoreductase</keyword>
<keyword evidence="13 17" id="KW-1015">Disulfide bond</keyword>
<gene>
    <name evidence="17" type="primary">queH</name>
    <name evidence="18" type="ORF">M972_112151</name>
</gene>
<evidence type="ECO:0000256" key="11">
    <source>
        <dbReference type="ARBA" id="ARBA00023004"/>
    </source>
</evidence>
<dbReference type="PANTHER" id="PTHR36701">
    <property type="entry name" value="EPOXYQUEUOSINE REDUCTASE QUEH"/>
    <property type="match status" value="1"/>
</dbReference>
<keyword evidence="12 17" id="KW-0411">Iron-sulfur</keyword>
<evidence type="ECO:0000313" key="18">
    <source>
        <dbReference type="EMBL" id="PFH03343.1"/>
    </source>
</evidence>
<keyword evidence="7 17" id="KW-0819">tRNA processing</keyword>
<sequence>MKLLLHICCGPCAVYPVNVLREEGIYFEGLFYNPNIHPYDEFIRRKENVKKLSEIKNVPVKYMDDFSQEIWEKLGEDNEKRCNMCYALRIDKVAGYAKENGFDAFTTTLLVSPYQKHELIVELSKRAGEKYGIEFFYKDFRPGFRQGQQEAKELGLYRQKYCGCIISYREAEKLKSERKSK</sequence>
<dbReference type="Proteomes" id="UP000223596">
    <property type="component" value="Unassembled WGS sequence"/>
</dbReference>
<feature type="disulfide bond" description="Redox-active" evidence="17">
    <location>
        <begin position="162"/>
        <end position="164"/>
    </location>
</feature>
<evidence type="ECO:0000256" key="14">
    <source>
        <dbReference type="ARBA" id="ARBA00023284"/>
    </source>
</evidence>
<keyword evidence="8 17" id="KW-0479">Metal-binding</keyword>
<comment type="function">
    <text evidence="1 17">Catalyzes the conversion of epoxyqueuosine (oQ) to queuosine (Q), which is a hypermodified base found in the wobble positions of tRNA(Asp), tRNA(Asn), tRNA(His) and tRNA(Tyr).</text>
</comment>
<dbReference type="RefSeq" id="WP_003512259.1">
    <property type="nucleotide sequence ID" value="NZ_CP013828.1"/>
</dbReference>
<dbReference type="GO" id="GO:0046872">
    <property type="term" value="F:metal ion binding"/>
    <property type="evidence" value="ECO:0007669"/>
    <property type="project" value="UniProtKB-KW"/>
</dbReference>
<evidence type="ECO:0000256" key="9">
    <source>
        <dbReference type="ARBA" id="ARBA00022785"/>
    </source>
</evidence>
<dbReference type="Pfam" id="PF02677">
    <property type="entry name" value="QueH"/>
    <property type="match status" value="1"/>
</dbReference>
<feature type="binding site" evidence="17">
    <location>
        <position position="9"/>
    </location>
    <ligand>
        <name>[4Fe-4S] cluster</name>
        <dbReference type="ChEBI" id="CHEBI:49883"/>
    </ligand>
</feature>
<dbReference type="PANTHER" id="PTHR36701:SF1">
    <property type="entry name" value="EPOXYQUEUOSINE REDUCTASE QUEH"/>
    <property type="match status" value="1"/>
</dbReference>
<dbReference type="InterPro" id="IPR003828">
    <property type="entry name" value="QueH"/>
</dbReference>
<evidence type="ECO:0000256" key="1">
    <source>
        <dbReference type="ARBA" id="ARBA00002268"/>
    </source>
</evidence>
<evidence type="ECO:0000256" key="17">
    <source>
        <dbReference type="HAMAP-Rule" id="MF_02089"/>
    </source>
</evidence>
<dbReference type="EC" id="1.17.99.6" evidence="4 17"/>
<name>A0AB36THN4_ACETH</name>
<feature type="binding site" evidence="17">
    <location>
        <position position="8"/>
    </location>
    <ligand>
        <name>[4Fe-4S] cluster</name>
        <dbReference type="ChEBI" id="CHEBI:49883"/>
    </ligand>
</feature>
<evidence type="ECO:0000256" key="7">
    <source>
        <dbReference type="ARBA" id="ARBA00022694"/>
    </source>
</evidence>
<dbReference type="HAMAP" id="MF_02089">
    <property type="entry name" value="QueH"/>
    <property type="match status" value="1"/>
</dbReference>
<dbReference type="EMBL" id="PDBW01000001">
    <property type="protein sequence ID" value="PFH03343.1"/>
    <property type="molecule type" value="Genomic_DNA"/>
</dbReference>
<evidence type="ECO:0000256" key="2">
    <source>
        <dbReference type="ARBA" id="ARBA00004691"/>
    </source>
</evidence>
<evidence type="ECO:0000256" key="6">
    <source>
        <dbReference type="ARBA" id="ARBA00022485"/>
    </source>
</evidence>
<proteinExistence type="inferred from homology"/>
<comment type="pathway">
    <text evidence="2 17">tRNA modification; tRNA-queuosine biosynthesis.</text>
</comment>
<organism evidence="18 19">
    <name type="scientific">Acetivibrio thermocellus AD2</name>
    <dbReference type="NCBI Taxonomy" id="1138384"/>
    <lineage>
        <taxon>Bacteria</taxon>
        <taxon>Bacillati</taxon>
        <taxon>Bacillota</taxon>
        <taxon>Clostridia</taxon>
        <taxon>Eubacteriales</taxon>
        <taxon>Oscillospiraceae</taxon>
        <taxon>Acetivibrio</taxon>
    </lineage>
</organism>
<evidence type="ECO:0000256" key="3">
    <source>
        <dbReference type="ARBA" id="ARBA00008207"/>
    </source>
</evidence>